<feature type="non-terminal residue" evidence="1">
    <location>
        <position position="1"/>
    </location>
</feature>
<proteinExistence type="predicted"/>
<dbReference type="AlphaFoldDB" id="K0QZX7"/>
<evidence type="ECO:0000313" key="1">
    <source>
        <dbReference type="EMBL" id="EJK44830.1"/>
    </source>
</evidence>
<organism evidence="1 2">
    <name type="scientific">Thalassiosira oceanica</name>
    <name type="common">Marine diatom</name>
    <dbReference type="NCBI Taxonomy" id="159749"/>
    <lineage>
        <taxon>Eukaryota</taxon>
        <taxon>Sar</taxon>
        <taxon>Stramenopiles</taxon>
        <taxon>Ochrophyta</taxon>
        <taxon>Bacillariophyta</taxon>
        <taxon>Coscinodiscophyceae</taxon>
        <taxon>Thalassiosirophycidae</taxon>
        <taxon>Thalassiosirales</taxon>
        <taxon>Thalassiosiraceae</taxon>
        <taxon>Thalassiosira</taxon>
    </lineage>
</organism>
<evidence type="ECO:0000313" key="2">
    <source>
        <dbReference type="Proteomes" id="UP000266841"/>
    </source>
</evidence>
<dbReference type="EMBL" id="AGNL01049154">
    <property type="protein sequence ID" value="EJK44830.1"/>
    <property type="molecule type" value="Genomic_DNA"/>
</dbReference>
<dbReference type="Proteomes" id="UP000266841">
    <property type="component" value="Unassembled WGS sequence"/>
</dbReference>
<sequence>VRAQFSLSKFRLKIAALHKYRPHPKGDYMIFTLDPASRNMALKYAKGIWYTQSNPEGKEGYTRVWLLCELRVSKLLPQWIVDYAASRAMPRATTWLKPQTETAAELWLKDRKI</sequence>
<accession>K0QZX7</accession>
<protein>
    <recommendedName>
        <fullName evidence="3">START domain-containing protein</fullName>
    </recommendedName>
</protein>
<keyword evidence="2" id="KW-1185">Reference proteome</keyword>
<gene>
    <name evidence="1" type="ORF">THAOC_36601</name>
</gene>
<reference evidence="1 2" key="1">
    <citation type="journal article" date="2012" name="Genome Biol.">
        <title>Genome and low-iron response of an oceanic diatom adapted to chronic iron limitation.</title>
        <authorList>
            <person name="Lommer M."/>
            <person name="Specht M."/>
            <person name="Roy A.S."/>
            <person name="Kraemer L."/>
            <person name="Andreson R."/>
            <person name="Gutowska M.A."/>
            <person name="Wolf J."/>
            <person name="Bergner S.V."/>
            <person name="Schilhabel M.B."/>
            <person name="Klostermeier U.C."/>
            <person name="Beiko R.G."/>
            <person name="Rosenstiel P."/>
            <person name="Hippler M."/>
            <person name="Laroche J."/>
        </authorList>
    </citation>
    <scope>NUCLEOTIDE SEQUENCE [LARGE SCALE GENOMIC DNA]</scope>
    <source>
        <strain evidence="1 2">CCMP1005</strain>
    </source>
</reference>
<evidence type="ECO:0008006" key="3">
    <source>
        <dbReference type="Google" id="ProtNLM"/>
    </source>
</evidence>
<comment type="caution">
    <text evidence="1">The sequence shown here is derived from an EMBL/GenBank/DDBJ whole genome shotgun (WGS) entry which is preliminary data.</text>
</comment>
<dbReference type="OrthoDB" id="189514at2759"/>
<dbReference type="eggNOG" id="ENOG502S88H">
    <property type="taxonomic scope" value="Eukaryota"/>
</dbReference>
<name>K0QZX7_THAOC</name>